<dbReference type="Proteomes" id="UP000249363">
    <property type="component" value="Unassembled WGS sequence"/>
</dbReference>
<dbReference type="AlphaFoldDB" id="A0A364LEE4"/>
<evidence type="ECO:0000313" key="2">
    <source>
        <dbReference type="EMBL" id="RAO74186.1"/>
    </source>
</evidence>
<dbReference type="PANTHER" id="PTHR47843">
    <property type="entry name" value="BTB DOMAIN-CONTAINING PROTEIN-RELATED"/>
    <property type="match status" value="1"/>
</dbReference>
<evidence type="ECO:0000259" key="1">
    <source>
        <dbReference type="PROSITE" id="PS50097"/>
    </source>
</evidence>
<dbReference type="STRING" id="1196081.A0A364LEE4"/>
<dbReference type="GeneID" id="63799412"/>
<comment type="caution">
    <text evidence="2">The sequence shown here is derived from an EMBL/GenBank/DDBJ whole genome shotgun (WGS) entry which is preliminary data.</text>
</comment>
<evidence type="ECO:0000313" key="3">
    <source>
        <dbReference type="Proteomes" id="UP000249363"/>
    </source>
</evidence>
<dbReference type="InterPro" id="IPR011333">
    <property type="entry name" value="SKP1/BTB/POZ_sf"/>
</dbReference>
<dbReference type="OrthoDB" id="9997739at2759"/>
<proteinExistence type="predicted"/>
<feature type="domain" description="BTB" evidence="1">
    <location>
        <begin position="632"/>
        <end position="702"/>
    </location>
</feature>
<dbReference type="Gene3D" id="3.30.710.10">
    <property type="entry name" value="Potassium Channel Kv1.1, Chain A"/>
    <property type="match status" value="2"/>
</dbReference>
<dbReference type="EMBL" id="MIKG01000030">
    <property type="protein sequence ID" value="RAO74186.1"/>
    <property type="molecule type" value="Genomic_DNA"/>
</dbReference>
<sequence length="888" mass="100394">MSSSTGRVQLRDYSFTPRGNAYQLDNAFKDRPDPWFVTAYDPCSHFLSKHTPRAASIDTQAEAVEPGRGQRKYLVVGVIPLQHFKGKSAEISKAEAVVDTVPTNYIKPNKDHVALRVATPLTLKRPPQIKLYALHTQNSVTKLYNTQIVSADITYFFSEYRTFATSVGSRKTEWHELVAAKSVCGVEDPRPDKTLGEADPAYQTDLTTAAIEQIRCQLKNLGVGPHAKVLEKAMETIDDEFRPVIREAPILSAIDKLILISEPFGQGIEEAKVEFSTQEAQLFLSISCCQLELKGAEIKIRDLLSNTAKFVKEMLGSPVVTFLIGKTQTPIRIHAAVVQNLSDPLAELILQQASDEKPIILEDAEAETFTRFTEFAYQGTYVTPVANDAKMTVPAHDENGDDFTIQRGYPITGTTSSVARTSSPSRNIRSSHREFYEQFRYLHFYDGPAMDSVNPNIMFHAKLYVVATEFQVLPLQRQCLSKLYRDLCDFYMNPGDLGIVLDMIDYVYTQTERHELGEESSLRNLVFQYILCQIGKLAVDDSFDKIVASNGNLRGDILREALKLTRLIIFTVLRLVRESSSYIVKRPNHLSSEECSGDSLIFTLFEGYLLLLSTPTPSLKEMTDYEKIMRSSHFTFLVGDDKTPLTIHVAVLEKLSAPLYALINNGSMKESRAGFALLDDVDVETFVAFSEFAYTDGYKTPARKNDAEKFPRSNVSKSSRISKRPRTFDSELQKLRWDFNESYYHSRNAKKDFDDYLFESIKNSFMARRGGSVANNKTKDNFIFHAKLYVFATKYLIEPLRKACISNLQFDLIKYELTNKNSHLVLDLLEYVYSNTGRSEPTGKSALRDLVIHYTAYKLPILSKHEAFSVLLESNAEIGSDLVMEMMK</sequence>
<reference evidence="2 3" key="1">
    <citation type="journal article" date="2017" name="Biotechnol. Biofuels">
        <title>Differential beta-glucosidase expression as a function of carbon source availability in Talaromyces amestolkiae: a genomic and proteomic approach.</title>
        <authorList>
            <person name="de Eugenio L.I."/>
            <person name="Mendez-Liter J.A."/>
            <person name="Nieto-Dominguez M."/>
            <person name="Alonso L."/>
            <person name="Gil-Munoz J."/>
            <person name="Barriuso J."/>
            <person name="Prieto A."/>
            <person name="Martinez M.J."/>
        </authorList>
    </citation>
    <scope>NUCLEOTIDE SEQUENCE [LARGE SCALE GENOMIC DNA]</scope>
    <source>
        <strain evidence="2 3">CIB</strain>
    </source>
</reference>
<dbReference type="PANTHER" id="PTHR47843:SF2">
    <property type="entry name" value="BTB DOMAIN-CONTAINING PROTEIN"/>
    <property type="match status" value="1"/>
</dbReference>
<gene>
    <name evidence="2" type="ORF">BHQ10_010198</name>
</gene>
<name>A0A364LEE4_TALAM</name>
<dbReference type="PROSITE" id="PS50097">
    <property type="entry name" value="BTB"/>
    <property type="match status" value="1"/>
</dbReference>
<dbReference type="RefSeq" id="XP_040738700.1">
    <property type="nucleotide sequence ID" value="XM_040872801.1"/>
</dbReference>
<keyword evidence="3" id="KW-1185">Reference proteome</keyword>
<accession>A0A364LEE4</accession>
<organism evidence="2 3">
    <name type="scientific">Talaromyces amestolkiae</name>
    <dbReference type="NCBI Taxonomy" id="1196081"/>
    <lineage>
        <taxon>Eukaryota</taxon>
        <taxon>Fungi</taxon>
        <taxon>Dikarya</taxon>
        <taxon>Ascomycota</taxon>
        <taxon>Pezizomycotina</taxon>
        <taxon>Eurotiomycetes</taxon>
        <taxon>Eurotiomycetidae</taxon>
        <taxon>Eurotiales</taxon>
        <taxon>Trichocomaceae</taxon>
        <taxon>Talaromyces</taxon>
        <taxon>Talaromyces sect. Talaromyces</taxon>
    </lineage>
</organism>
<dbReference type="InterPro" id="IPR000210">
    <property type="entry name" value="BTB/POZ_dom"/>
</dbReference>
<protein>
    <recommendedName>
        <fullName evidence="1">BTB domain-containing protein</fullName>
    </recommendedName>
</protein>